<accession>A0A0E9XM57</accession>
<organism evidence="1">
    <name type="scientific">Anguilla anguilla</name>
    <name type="common">European freshwater eel</name>
    <name type="synonym">Muraena anguilla</name>
    <dbReference type="NCBI Taxonomy" id="7936"/>
    <lineage>
        <taxon>Eukaryota</taxon>
        <taxon>Metazoa</taxon>
        <taxon>Chordata</taxon>
        <taxon>Craniata</taxon>
        <taxon>Vertebrata</taxon>
        <taxon>Euteleostomi</taxon>
        <taxon>Actinopterygii</taxon>
        <taxon>Neopterygii</taxon>
        <taxon>Teleostei</taxon>
        <taxon>Anguilliformes</taxon>
        <taxon>Anguillidae</taxon>
        <taxon>Anguilla</taxon>
    </lineage>
</organism>
<name>A0A0E9XM57_ANGAN</name>
<dbReference type="AlphaFoldDB" id="A0A0E9XM57"/>
<dbReference type="EMBL" id="GBXM01004848">
    <property type="protein sequence ID" value="JAI03730.1"/>
    <property type="molecule type" value="Transcribed_RNA"/>
</dbReference>
<protein>
    <submittedName>
        <fullName evidence="1">Uncharacterized protein</fullName>
    </submittedName>
</protein>
<reference evidence="1" key="1">
    <citation type="submission" date="2014-11" db="EMBL/GenBank/DDBJ databases">
        <authorList>
            <person name="Amaro Gonzalez C."/>
        </authorList>
    </citation>
    <scope>NUCLEOTIDE SEQUENCE</scope>
</reference>
<reference evidence="1" key="2">
    <citation type="journal article" date="2015" name="Fish Shellfish Immunol.">
        <title>Early steps in the European eel (Anguilla anguilla)-Vibrio vulnificus interaction in the gills: Role of the RtxA13 toxin.</title>
        <authorList>
            <person name="Callol A."/>
            <person name="Pajuelo D."/>
            <person name="Ebbesson L."/>
            <person name="Teles M."/>
            <person name="MacKenzie S."/>
            <person name="Amaro C."/>
        </authorList>
    </citation>
    <scope>NUCLEOTIDE SEQUENCE</scope>
</reference>
<sequence>MCFQVLRSSCHQKNLFSTSMMRSYLST</sequence>
<proteinExistence type="predicted"/>
<evidence type="ECO:0000313" key="1">
    <source>
        <dbReference type="EMBL" id="JAI03730.1"/>
    </source>
</evidence>